<dbReference type="AlphaFoldDB" id="A0AAV8VMH0"/>
<dbReference type="InterPro" id="IPR012918">
    <property type="entry name" value="RTP801-like"/>
</dbReference>
<evidence type="ECO:0000313" key="7">
    <source>
        <dbReference type="EMBL" id="KAJ8915011.1"/>
    </source>
</evidence>
<dbReference type="EMBL" id="JANEYG010000059">
    <property type="protein sequence ID" value="KAJ8915011.1"/>
    <property type="molecule type" value="Genomic_DNA"/>
</dbReference>
<comment type="subcellular location">
    <subcellularLocation>
        <location evidence="1">Cytoplasm</location>
    </subcellularLocation>
</comment>
<evidence type="ECO:0000256" key="1">
    <source>
        <dbReference type="ARBA" id="ARBA00004496"/>
    </source>
</evidence>
<comment type="caution">
    <text evidence="7">The sequence shown here is derived from an EMBL/GenBank/DDBJ whole genome shotgun (WGS) entry which is preliminary data.</text>
</comment>
<proteinExistence type="inferred from homology"/>
<evidence type="ECO:0008006" key="9">
    <source>
        <dbReference type="Google" id="ProtNLM"/>
    </source>
</evidence>
<evidence type="ECO:0000256" key="3">
    <source>
        <dbReference type="ARBA" id="ARBA00022473"/>
    </source>
</evidence>
<dbReference type="GO" id="GO:0006979">
    <property type="term" value="P:response to oxidative stress"/>
    <property type="evidence" value="ECO:0007669"/>
    <property type="project" value="UniProtKB-ARBA"/>
</dbReference>
<comment type="similarity">
    <text evidence="2">Belongs to the DDIT4 family.</text>
</comment>
<dbReference type="PANTHER" id="PTHR12478">
    <property type="entry name" value="DNA-DAMAGE-INDUCIBLE TRANSCRIPT 4 PROTEIN DDIT4"/>
    <property type="match status" value="1"/>
</dbReference>
<dbReference type="FunFam" id="3.90.470.40:FF:000003">
    <property type="entry name" value="Charybde, isoform E"/>
    <property type="match status" value="1"/>
</dbReference>
<keyword evidence="8" id="KW-1185">Reference proteome</keyword>
<dbReference type="GO" id="GO:0008258">
    <property type="term" value="P:head involution"/>
    <property type="evidence" value="ECO:0007669"/>
    <property type="project" value="UniProtKB-ARBA"/>
</dbReference>
<evidence type="ECO:0000256" key="2">
    <source>
        <dbReference type="ARBA" id="ARBA00010670"/>
    </source>
</evidence>
<evidence type="ECO:0000256" key="6">
    <source>
        <dbReference type="ARBA" id="ARBA00059352"/>
    </source>
</evidence>
<dbReference type="InterPro" id="IPR038281">
    <property type="entry name" value="RTP801-like_C_sf"/>
</dbReference>
<dbReference type="GO" id="GO:0032006">
    <property type="term" value="P:regulation of TOR signaling"/>
    <property type="evidence" value="ECO:0007669"/>
    <property type="project" value="UniProtKB-ARBA"/>
</dbReference>
<comment type="function">
    <text evidence="6">Inhibits cell growth by regulating the Tor pathway upstream of the Tsc1-Tsc2 complex and downstream of Akt1. Acts as a cell death activator during head development.</text>
</comment>
<accession>A0AAV8VMH0</accession>
<evidence type="ECO:0000313" key="8">
    <source>
        <dbReference type="Proteomes" id="UP001159042"/>
    </source>
</evidence>
<dbReference type="GO" id="GO:0009968">
    <property type="term" value="P:negative regulation of signal transduction"/>
    <property type="evidence" value="ECO:0007669"/>
    <property type="project" value="InterPro"/>
</dbReference>
<evidence type="ECO:0000256" key="5">
    <source>
        <dbReference type="ARBA" id="ARBA00022703"/>
    </source>
</evidence>
<dbReference type="Proteomes" id="UP001159042">
    <property type="component" value="Unassembled WGS sequence"/>
</dbReference>
<reference evidence="7 8" key="1">
    <citation type="journal article" date="2023" name="Insect Mol. Biol.">
        <title>Genome sequencing provides insights into the evolution of gene families encoding plant cell wall-degrading enzymes in longhorned beetles.</title>
        <authorList>
            <person name="Shin N.R."/>
            <person name="Okamura Y."/>
            <person name="Kirsch R."/>
            <person name="Pauchet Y."/>
        </authorList>
    </citation>
    <scope>NUCLEOTIDE SEQUENCE [LARGE SCALE GENOMIC DNA]</scope>
    <source>
        <strain evidence="7">EAD_L_NR</strain>
    </source>
</reference>
<dbReference type="PANTHER" id="PTHR12478:SF16">
    <property type="entry name" value="PROTEIN CHARYBDE-RELATED"/>
    <property type="match status" value="1"/>
</dbReference>
<keyword evidence="3" id="KW-0217">Developmental protein</keyword>
<evidence type="ECO:0000256" key="4">
    <source>
        <dbReference type="ARBA" id="ARBA00022490"/>
    </source>
</evidence>
<dbReference type="Gene3D" id="3.90.470.40">
    <property type="entry name" value="RTP801-like"/>
    <property type="match status" value="1"/>
</dbReference>
<protein>
    <recommendedName>
        <fullName evidence="9">Protein charybde</fullName>
    </recommendedName>
</protein>
<dbReference type="Pfam" id="PF07809">
    <property type="entry name" value="RTP801_C"/>
    <property type="match status" value="1"/>
</dbReference>
<keyword evidence="4" id="KW-0963">Cytoplasm</keyword>
<keyword evidence="5" id="KW-0053">Apoptosis</keyword>
<organism evidence="7 8">
    <name type="scientific">Exocentrus adspersus</name>
    <dbReference type="NCBI Taxonomy" id="1586481"/>
    <lineage>
        <taxon>Eukaryota</taxon>
        <taxon>Metazoa</taxon>
        <taxon>Ecdysozoa</taxon>
        <taxon>Arthropoda</taxon>
        <taxon>Hexapoda</taxon>
        <taxon>Insecta</taxon>
        <taxon>Pterygota</taxon>
        <taxon>Neoptera</taxon>
        <taxon>Endopterygota</taxon>
        <taxon>Coleoptera</taxon>
        <taxon>Polyphaga</taxon>
        <taxon>Cucujiformia</taxon>
        <taxon>Chrysomeloidea</taxon>
        <taxon>Cerambycidae</taxon>
        <taxon>Lamiinae</taxon>
        <taxon>Acanthocinini</taxon>
        <taxon>Exocentrus</taxon>
    </lineage>
</organism>
<dbReference type="GO" id="GO:0006915">
    <property type="term" value="P:apoptotic process"/>
    <property type="evidence" value="ECO:0007669"/>
    <property type="project" value="UniProtKB-KW"/>
</dbReference>
<gene>
    <name evidence="7" type="ORF">NQ315_015985</name>
</gene>
<dbReference type="GO" id="GO:0005737">
    <property type="term" value="C:cytoplasm"/>
    <property type="evidence" value="ECO:0007669"/>
    <property type="project" value="UniProtKB-SubCell"/>
</dbReference>
<dbReference type="GO" id="GO:0045926">
    <property type="term" value="P:negative regulation of growth"/>
    <property type="evidence" value="ECO:0007669"/>
    <property type="project" value="UniProtKB-ARBA"/>
</dbReference>
<name>A0AAV8VMH0_9CUCU</name>
<sequence length="184" mass="20912">MGKQFGEADESQRTCPKVLEKEPRKLMKRYLNLGSWRSRTGGEYSEFPESEETYLIEALSKRLEAELRTAKRTHLSVGEVLLPNGLTRAIAQDMFQLADVEPCGLKGCTLYINFETEQLKTRLSTIKCDPSTPSTFEVYLTLKQAAGWNSFLPQFLKKITRGGTVMISPEYGLQKKKLYRSTSD</sequence>